<keyword evidence="3" id="KW-0963">Cytoplasm</keyword>
<dbReference type="GO" id="GO:0005829">
    <property type="term" value="C:cytosol"/>
    <property type="evidence" value="ECO:0007669"/>
    <property type="project" value="TreeGrafter"/>
</dbReference>
<organism evidence="5 6">
    <name type="scientific">Acidovorax soli</name>
    <dbReference type="NCBI Taxonomy" id="592050"/>
    <lineage>
        <taxon>Bacteria</taxon>
        <taxon>Pseudomonadati</taxon>
        <taxon>Pseudomonadota</taxon>
        <taxon>Betaproteobacteria</taxon>
        <taxon>Burkholderiales</taxon>
        <taxon>Comamonadaceae</taxon>
        <taxon>Acidovorax</taxon>
    </lineage>
</organism>
<reference evidence="5 6" key="1">
    <citation type="submission" date="2020-08" db="EMBL/GenBank/DDBJ databases">
        <title>Functional genomics of gut bacteria from endangered species of beetles.</title>
        <authorList>
            <person name="Carlos-Shanley C."/>
        </authorList>
    </citation>
    <scope>NUCLEOTIDE SEQUENCE [LARGE SCALE GENOMIC DNA]</scope>
    <source>
        <strain evidence="5 6">S00198</strain>
    </source>
</reference>
<dbReference type="RefSeq" id="WP_184862023.1">
    <property type="nucleotide sequence ID" value="NZ_JACHLK010000011.1"/>
</dbReference>
<dbReference type="SUPFAM" id="SSF50341">
    <property type="entry name" value="CheW-like"/>
    <property type="match status" value="1"/>
</dbReference>
<dbReference type="Gene3D" id="2.30.30.40">
    <property type="entry name" value="SH3 Domains"/>
    <property type="match status" value="1"/>
</dbReference>
<evidence type="ECO:0000256" key="2">
    <source>
        <dbReference type="ARBA" id="ARBA00021483"/>
    </source>
</evidence>
<dbReference type="GO" id="GO:0007165">
    <property type="term" value="P:signal transduction"/>
    <property type="evidence" value="ECO:0007669"/>
    <property type="project" value="InterPro"/>
</dbReference>
<dbReference type="EMBL" id="JACHLK010000011">
    <property type="protein sequence ID" value="MBB6562230.1"/>
    <property type="molecule type" value="Genomic_DNA"/>
</dbReference>
<dbReference type="Pfam" id="PF01584">
    <property type="entry name" value="CheW"/>
    <property type="match status" value="1"/>
</dbReference>
<dbReference type="Proteomes" id="UP000575083">
    <property type="component" value="Unassembled WGS sequence"/>
</dbReference>
<dbReference type="InterPro" id="IPR039315">
    <property type="entry name" value="CheW"/>
</dbReference>
<dbReference type="SMART" id="SM00260">
    <property type="entry name" value="CheW"/>
    <property type="match status" value="1"/>
</dbReference>
<feature type="domain" description="CheW-like" evidence="4">
    <location>
        <begin position="82"/>
        <end position="224"/>
    </location>
</feature>
<dbReference type="PANTHER" id="PTHR22617">
    <property type="entry name" value="CHEMOTAXIS SENSOR HISTIDINE KINASE-RELATED"/>
    <property type="match status" value="1"/>
</dbReference>
<dbReference type="AlphaFoldDB" id="A0A7X0UC42"/>
<evidence type="ECO:0000256" key="3">
    <source>
        <dbReference type="ARBA" id="ARBA00022490"/>
    </source>
</evidence>
<gene>
    <name evidence="5" type="ORF">HNP48_004939</name>
</gene>
<sequence length="227" mass="24338">MSAASPDPLLAPDTAAFDACWRRIGVQGDRSCERLAQHVHCHHCERHAEAAMQLLDRHRLDLAATAADHTPPADAPQAGGATLSALVFRLGQDWLALPTTLLQEVSVLVPVHGIPYPRSRSLRGLCNVRGTLVPCLSLDLLLGLAPEATPQDRPRMLILDAPGGALVVQVHAVDAVHALPRALLQEPRHASGLAASQLAAAVLQWQQRSITLLDAERLTQAMLRSLA</sequence>
<keyword evidence="6" id="KW-1185">Reference proteome</keyword>
<dbReference type="GO" id="GO:0006935">
    <property type="term" value="P:chemotaxis"/>
    <property type="evidence" value="ECO:0007669"/>
    <property type="project" value="InterPro"/>
</dbReference>
<evidence type="ECO:0000259" key="4">
    <source>
        <dbReference type="PROSITE" id="PS50851"/>
    </source>
</evidence>
<comment type="subcellular location">
    <subcellularLocation>
        <location evidence="1">Cytoplasm</location>
    </subcellularLocation>
</comment>
<dbReference type="PANTHER" id="PTHR22617:SF45">
    <property type="entry name" value="CHEMOTAXIS PROTEIN CHEW"/>
    <property type="match status" value="1"/>
</dbReference>
<comment type="caution">
    <text evidence="5">The sequence shown here is derived from an EMBL/GenBank/DDBJ whole genome shotgun (WGS) entry which is preliminary data.</text>
</comment>
<dbReference type="Gene3D" id="2.40.50.180">
    <property type="entry name" value="CheA-289, Domain 4"/>
    <property type="match status" value="1"/>
</dbReference>
<dbReference type="PROSITE" id="PS50851">
    <property type="entry name" value="CHEW"/>
    <property type="match status" value="1"/>
</dbReference>
<protein>
    <recommendedName>
        <fullName evidence="2">Chemotaxis protein CheW</fullName>
    </recommendedName>
</protein>
<name>A0A7X0UC42_9BURK</name>
<dbReference type="InterPro" id="IPR036061">
    <property type="entry name" value="CheW-like_dom_sf"/>
</dbReference>
<dbReference type="InterPro" id="IPR002545">
    <property type="entry name" value="CheW-lke_dom"/>
</dbReference>
<evidence type="ECO:0000313" key="5">
    <source>
        <dbReference type="EMBL" id="MBB6562230.1"/>
    </source>
</evidence>
<accession>A0A7X0UC42</accession>
<evidence type="ECO:0000313" key="6">
    <source>
        <dbReference type="Proteomes" id="UP000575083"/>
    </source>
</evidence>
<evidence type="ECO:0000256" key="1">
    <source>
        <dbReference type="ARBA" id="ARBA00004496"/>
    </source>
</evidence>
<proteinExistence type="predicted"/>